<keyword evidence="1" id="KW-0812">Transmembrane</keyword>
<reference evidence="2" key="2">
    <citation type="submission" date="2009-08" db="EMBL/GenBank/DDBJ databases">
        <authorList>
            <person name="Shrivastava S."/>
            <person name="Brinkac L.M."/>
            <person name="Dodson R.J."/>
            <person name="Harkins D.M."/>
            <person name="Durkin A.S."/>
            <person name="Sutton G."/>
        </authorList>
    </citation>
    <scope>NUCLEOTIDE SEQUENCE</scope>
    <source>
        <strain evidence="2">Eklund 17B</strain>
    </source>
</reference>
<evidence type="ECO:0000256" key="1">
    <source>
        <dbReference type="SAM" id="Phobius"/>
    </source>
</evidence>
<feature type="transmembrane region" description="Helical" evidence="1">
    <location>
        <begin position="16"/>
        <end position="35"/>
    </location>
</feature>
<proteinExistence type="predicted"/>
<protein>
    <submittedName>
        <fullName evidence="2">Uncharacterized protein</fullName>
    </submittedName>
</protein>
<keyword evidence="1" id="KW-0472">Membrane</keyword>
<organism evidence="2">
    <name type="scientific">Clostridium botulinum (strain Eklund 17B / Type B)</name>
    <dbReference type="NCBI Taxonomy" id="935198"/>
    <lineage>
        <taxon>Bacteria</taxon>
        <taxon>Bacillati</taxon>
        <taxon>Bacillota</taxon>
        <taxon>Clostridia</taxon>
        <taxon>Eubacteriales</taxon>
        <taxon>Clostridiaceae</taxon>
        <taxon>Clostridium</taxon>
    </lineage>
</organism>
<reference evidence="2" key="1">
    <citation type="submission" date="2009-06" db="EMBL/GenBank/DDBJ databases">
        <authorList>
            <consortium name="US DOE Joint Genome Institute (JGI-PGF)"/>
            <person name="Lucas S."/>
            <person name="Copeland A."/>
            <person name="Lapidus A."/>
            <person name="Glavina del Rio T."/>
            <person name="Dalin E."/>
            <person name="Tice H."/>
            <person name="Bruce D."/>
            <person name="Goodwin L."/>
            <person name="Pitluck S."/>
            <person name="Kyrpides N."/>
            <person name="Mavromatis K."/>
            <person name="Ivanova N."/>
            <person name="Saunders E."/>
            <person name="Brettin T."/>
            <person name="Detter J.C."/>
            <person name="Han C."/>
            <person name="Larimer F."/>
            <person name="Land M."/>
            <person name="Hauser L."/>
            <person name="Markowitz V."/>
            <person name="Cheng J.-F."/>
            <person name="Hugenholtz P."/>
            <person name="Woyke T."/>
            <person name="Wu D."/>
            <person name="Gronow S."/>
            <person name="Klenk H.-P."/>
            <person name="Eisen J.A."/>
        </authorList>
    </citation>
    <scope>NUCLEOTIDE SEQUENCE</scope>
    <source>
        <strain evidence="2">Eklund 17B</strain>
    </source>
</reference>
<dbReference type="KEGG" id="cbk:CLL_A0572"/>
<dbReference type="EMBL" id="CP001056">
    <property type="protein sequence ID" value="ACD22666.1"/>
    <property type="molecule type" value="Genomic_DNA"/>
</dbReference>
<dbReference type="AlphaFoldDB" id="B2TK65"/>
<sequence>MLEDYIEAGDINVSSAFFRILFKYVLIYVIGKNLYSNKRLCFK</sequence>
<accession>B2TK65</accession>
<keyword evidence="1" id="KW-1133">Transmembrane helix</keyword>
<dbReference type="HOGENOM" id="CLU_3231616_0_0_9"/>
<name>B2TK65_CLOBB</name>
<gene>
    <name evidence="2" type="ordered locus">CLL_A0572</name>
</gene>
<evidence type="ECO:0000313" key="2">
    <source>
        <dbReference type="EMBL" id="ACD22666.1"/>
    </source>
</evidence>